<accession>A0A7L4ZZD2</accession>
<evidence type="ECO:0000259" key="7">
    <source>
        <dbReference type="Pfam" id="PF02687"/>
    </source>
</evidence>
<dbReference type="InterPro" id="IPR050250">
    <property type="entry name" value="Macrolide_Exporter_MacB"/>
</dbReference>
<comment type="similarity">
    <text evidence="6">Belongs to the ABC-4 integral membrane protein family.</text>
</comment>
<proteinExistence type="inferred from homology"/>
<evidence type="ECO:0000256" key="1">
    <source>
        <dbReference type="ARBA" id="ARBA00004651"/>
    </source>
</evidence>
<keyword evidence="4" id="KW-1133">Transmembrane helix</keyword>
<evidence type="ECO:0000256" key="2">
    <source>
        <dbReference type="ARBA" id="ARBA00022475"/>
    </source>
</evidence>
<keyword evidence="2" id="KW-1003">Cell membrane</keyword>
<feature type="domain" description="ABC3 transporter permease C-terminal" evidence="7">
    <location>
        <begin position="303"/>
        <end position="414"/>
    </location>
</feature>
<dbReference type="Pfam" id="PF02687">
    <property type="entry name" value="FtsX"/>
    <property type="match status" value="1"/>
</dbReference>
<evidence type="ECO:0000313" key="10">
    <source>
        <dbReference type="Proteomes" id="UP000326380"/>
    </source>
</evidence>
<dbReference type="GO" id="GO:0022857">
    <property type="term" value="F:transmembrane transporter activity"/>
    <property type="evidence" value="ECO:0007669"/>
    <property type="project" value="TreeGrafter"/>
</dbReference>
<comment type="caution">
    <text evidence="9">The sequence shown here is derived from an EMBL/GenBank/DDBJ whole genome shotgun (WGS) entry which is preliminary data.</text>
</comment>
<keyword evidence="10" id="KW-1185">Reference proteome</keyword>
<sequence length="421" mass="45946">MMKTLRLVLESFRFAWQALRANLLRTILSLLGVTVGIFAIIAVFTVVDSLEASIRQSMNFVGDKVIYVQKWPWAFGGEYPWWKYFNRPLPTQREFRSLQRLLPADSHRGVALFAAQGGNTLKAGDNSVESVALQGVTFDFRRVSDVPVTEGRYFLPQEVEGAANVAIVGYDIAHNLYPNGSALGKVFRTRGQKFTIVGVMEKEGKKLLDTPSNDTNVLVPVGAFSKIFAISTGGFTGAQAILAVKGRDDDPGLQNLESEIRGAMRNIRGLKPREEDNFALNRPEMLADAITKLFSVIGLVGAVIGSFAILVGGFGIANIMFVSVKERTNIIGIQKSLGAKNYFILFQFLFEAVFLCLIGGAAGLFLVYLITLVPQDSLKVFMSMNRIVLGLSLSVVIGVLSGIIPAVLASNMDPVIAIRSK</sequence>
<reference evidence="9 10" key="1">
    <citation type="submission" date="2019-09" db="EMBL/GenBank/DDBJ databases">
        <title>Genome sequence of Hymenobacter sp. M3.</title>
        <authorList>
            <person name="Srinivasan S."/>
        </authorList>
    </citation>
    <scope>NUCLEOTIDE SEQUENCE [LARGE SCALE GENOMIC DNA]</scope>
    <source>
        <strain evidence="9 10">M3</strain>
    </source>
</reference>
<evidence type="ECO:0000313" key="9">
    <source>
        <dbReference type="EMBL" id="KAA9333119.1"/>
    </source>
</evidence>
<feature type="domain" description="MacB-like periplasmic core" evidence="8">
    <location>
        <begin position="26"/>
        <end position="228"/>
    </location>
</feature>
<evidence type="ECO:0000256" key="4">
    <source>
        <dbReference type="ARBA" id="ARBA00022989"/>
    </source>
</evidence>
<protein>
    <submittedName>
        <fullName evidence="9">FtsX-like permease family protein</fullName>
    </submittedName>
</protein>
<dbReference type="PANTHER" id="PTHR30572:SF4">
    <property type="entry name" value="ABC TRANSPORTER PERMEASE YTRF"/>
    <property type="match status" value="1"/>
</dbReference>
<evidence type="ECO:0000256" key="5">
    <source>
        <dbReference type="ARBA" id="ARBA00023136"/>
    </source>
</evidence>
<dbReference type="EMBL" id="VTWU01000003">
    <property type="protein sequence ID" value="KAA9333119.1"/>
    <property type="molecule type" value="Genomic_DNA"/>
</dbReference>
<dbReference type="AlphaFoldDB" id="A0A7L4ZZD2"/>
<dbReference type="PANTHER" id="PTHR30572">
    <property type="entry name" value="MEMBRANE COMPONENT OF TRANSPORTER-RELATED"/>
    <property type="match status" value="1"/>
</dbReference>
<evidence type="ECO:0000259" key="8">
    <source>
        <dbReference type="Pfam" id="PF12704"/>
    </source>
</evidence>
<dbReference type="Pfam" id="PF12704">
    <property type="entry name" value="MacB_PCD"/>
    <property type="match status" value="1"/>
</dbReference>
<evidence type="ECO:0000256" key="6">
    <source>
        <dbReference type="ARBA" id="ARBA00038076"/>
    </source>
</evidence>
<name>A0A7L4ZZD2_9BACT</name>
<gene>
    <name evidence="9" type="ORF">F0P96_09055</name>
</gene>
<organism evidence="9 10">
    <name type="scientific">Hymenobacter busanensis</name>
    <dbReference type="NCBI Taxonomy" id="2607656"/>
    <lineage>
        <taxon>Bacteria</taxon>
        <taxon>Pseudomonadati</taxon>
        <taxon>Bacteroidota</taxon>
        <taxon>Cytophagia</taxon>
        <taxon>Cytophagales</taxon>
        <taxon>Hymenobacteraceae</taxon>
        <taxon>Hymenobacter</taxon>
    </lineage>
</organism>
<dbReference type="InterPro" id="IPR025857">
    <property type="entry name" value="MacB_PCD"/>
</dbReference>
<evidence type="ECO:0000256" key="3">
    <source>
        <dbReference type="ARBA" id="ARBA00022692"/>
    </source>
</evidence>
<dbReference type="Proteomes" id="UP000326380">
    <property type="component" value="Unassembled WGS sequence"/>
</dbReference>
<keyword evidence="3" id="KW-0812">Transmembrane</keyword>
<comment type="subcellular location">
    <subcellularLocation>
        <location evidence="1">Cell membrane</location>
        <topology evidence="1">Multi-pass membrane protein</topology>
    </subcellularLocation>
</comment>
<keyword evidence="5" id="KW-0472">Membrane</keyword>
<dbReference type="GO" id="GO:0005886">
    <property type="term" value="C:plasma membrane"/>
    <property type="evidence" value="ECO:0007669"/>
    <property type="project" value="UniProtKB-SubCell"/>
</dbReference>
<dbReference type="InterPro" id="IPR003838">
    <property type="entry name" value="ABC3_permease_C"/>
</dbReference>